<organism evidence="1 2">
    <name type="scientific">Ixodes persulcatus</name>
    <name type="common">Taiga tick</name>
    <dbReference type="NCBI Taxonomy" id="34615"/>
    <lineage>
        <taxon>Eukaryota</taxon>
        <taxon>Metazoa</taxon>
        <taxon>Ecdysozoa</taxon>
        <taxon>Arthropoda</taxon>
        <taxon>Chelicerata</taxon>
        <taxon>Arachnida</taxon>
        <taxon>Acari</taxon>
        <taxon>Parasitiformes</taxon>
        <taxon>Ixodida</taxon>
        <taxon>Ixodoidea</taxon>
        <taxon>Ixodidae</taxon>
        <taxon>Ixodinae</taxon>
        <taxon>Ixodes</taxon>
    </lineage>
</organism>
<accession>A0AC60QY31</accession>
<evidence type="ECO:0000313" key="2">
    <source>
        <dbReference type="Proteomes" id="UP000805193"/>
    </source>
</evidence>
<keyword evidence="2" id="KW-1185">Reference proteome</keyword>
<protein>
    <submittedName>
        <fullName evidence="1">Uncharacterized protein</fullName>
    </submittedName>
</protein>
<dbReference type="Proteomes" id="UP000805193">
    <property type="component" value="Unassembled WGS sequence"/>
</dbReference>
<comment type="caution">
    <text evidence="1">The sequence shown here is derived from an EMBL/GenBank/DDBJ whole genome shotgun (WGS) entry which is preliminary data.</text>
</comment>
<reference evidence="1 2" key="1">
    <citation type="journal article" date="2020" name="Cell">
        <title>Large-Scale Comparative Analyses of Tick Genomes Elucidate Their Genetic Diversity and Vector Capacities.</title>
        <authorList>
            <consortium name="Tick Genome and Microbiome Consortium (TIGMIC)"/>
            <person name="Jia N."/>
            <person name="Wang J."/>
            <person name="Shi W."/>
            <person name="Du L."/>
            <person name="Sun Y."/>
            <person name="Zhan W."/>
            <person name="Jiang J.F."/>
            <person name="Wang Q."/>
            <person name="Zhang B."/>
            <person name="Ji P."/>
            <person name="Bell-Sakyi L."/>
            <person name="Cui X.M."/>
            <person name="Yuan T.T."/>
            <person name="Jiang B.G."/>
            <person name="Yang W.F."/>
            <person name="Lam T.T."/>
            <person name="Chang Q.C."/>
            <person name="Ding S.J."/>
            <person name="Wang X.J."/>
            <person name="Zhu J.G."/>
            <person name="Ruan X.D."/>
            <person name="Zhao L."/>
            <person name="Wei J.T."/>
            <person name="Ye R.Z."/>
            <person name="Que T.C."/>
            <person name="Du C.H."/>
            <person name="Zhou Y.H."/>
            <person name="Cheng J.X."/>
            <person name="Dai P.F."/>
            <person name="Guo W.B."/>
            <person name="Han X.H."/>
            <person name="Huang E.J."/>
            <person name="Li L.F."/>
            <person name="Wei W."/>
            <person name="Gao Y.C."/>
            <person name="Liu J.Z."/>
            <person name="Shao H.Z."/>
            <person name="Wang X."/>
            <person name="Wang C.C."/>
            <person name="Yang T.C."/>
            <person name="Huo Q.B."/>
            <person name="Li W."/>
            <person name="Chen H.Y."/>
            <person name="Chen S.E."/>
            <person name="Zhou L.G."/>
            <person name="Ni X.B."/>
            <person name="Tian J.H."/>
            <person name="Sheng Y."/>
            <person name="Liu T."/>
            <person name="Pan Y.S."/>
            <person name="Xia L.Y."/>
            <person name="Li J."/>
            <person name="Zhao F."/>
            <person name="Cao W.C."/>
        </authorList>
    </citation>
    <scope>NUCLEOTIDE SEQUENCE [LARGE SCALE GENOMIC DNA]</scope>
    <source>
        <strain evidence="1">Iper-2018</strain>
    </source>
</reference>
<proteinExistence type="predicted"/>
<dbReference type="EMBL" id="JABSTQ010003567">
    <property type="protein sequence ID" value="KAG0443336.1"/>
    <property type="molecule type" value="Genomic_DNA"/>
</dbReference>
<evidence type="ECO:0000313" key="1">
    <source>
        <dbReference type="EMBL" id="KAG0443336.1"/>
    </source>
</evidence>
<name>A0AC60QY31_IXOPE</name>
<gene>
    <name evidence="1" type="ORF">HPB47_015029</name>
</gene>
<sequence>MAVNIVALAKVPKHFQRLGKSVSLCGRACVRPKSTKSPKTTTVCQEYDGVTRTPVETVNSATAIKRLNFENLSLFGPVLKSTKQRNLDARIGMRLSYLDERVPRRVRTPKLAYEEQLKSARKVRVIETGYRDLPEVEYADSAQAQQLEAIRAEKEAIKVGRFVRKDVPPSGAAFQIPRDRSDKEVTLDFPIFNFLRDDIAVATDDETGDGGVSVEMKTKASSGYPSVTAILRDTMDPLSRRRLELWKERMVAELGQEGFDIYQELLLNRGKSLHHSIHELLSGRPRDEVLVEPENEGHWASVRGLLQEIGPVRYLETPVSHPHLIEMNRPLFLLTCSRDELVLIDWKTSKKPKPRLSDTFDNPLQVAAYIGALNYDDNYKIQVKDALIAIAYEDGSPCQVHRMGPAVCQRNWERWLQRLRSYWDLVSQDARASL</sequence>